<name>A0A0E9UD68_ANGAN</name>
<dbReference type="AlphaFoldDB" id="A0A0E9UD68"/>
<dbReference type="EMBL" id="GBXM01045392">
    <property type="protein sequence ID" value="JAH63185.1"/>
    <property type="molecule type" value="Transcribed_RNA"/>
</dbReference>
<protein>
    <submittedName>
        <fullName evidence="1">Uncharacterized protein</fullName>
    </submittedName>
</protein>
<proteinExistence type="predicted"/>
<reference evidence="1" key="1">
    <citation type="submission" date="2014-11" db="EMBL/GenBank/DDBJ databases">
        <authorList>
            <person name="Amaro Gonzalez C."/>
        </authorList>
    </citation>
    <scope>NUCLEOTIDE SEQUENCE</scope>
</reference>
<organism evidence="1">
    <name type="scientific">Anguilla anguilla</name>
    <name type="common">European freshwater eel</name>
    <name type="synonym">Muraena anguilla</name>
    <dbReference type="NCBI Taxonomy" id="7936"/>
    <lineage>
        <taxon>Eukaryota</taxon>
        <taxon>Metazoa</taxon>
        <taxon>Chordata</taxon>
        <taxon>Craniata</taxon>
        <taxon>Vertebrata</taxon>
        <taxon>Euteleostomi</taxon>
        <taxon>Actinopterygii</taxon>
        <taxon>Neopterygii</taxon>
        <taxon>Teleostei</taxon>
        <taxon>Anguilliformes</taxon>
        <taxon>Anguillidae</taxon>
        <taxon>Anguilla</taxon>
    </lineage>
</organism>
<sequence>MIYCSLFHFRKELLNRCQIPGLQCFVIL</sequence>
<reference evidence="1" key="2">
    <citation type="journal article" date="2015" name="Fish Shellfish Immunol.">
        <title>Early steps in the European eel (Anguilla anguilla)-Vibrio vulnificus interaction in the gills: Role of the RtxA13 toxin.</title>
        <authorList>
            <person name="Callol A."/>
            <person name="Pajuelo D."/>
            <person name="Ebbesson L."/>
            <person name="Teles M."/>
            <person name="MacKenzie S."/>
            <person name="Amaro C."/>
        </authorList>
    </citation>
    <scope>NUCLEOTIDE SEQUENCE</scope>
</reference>
<evidence type="ECO:0000313" key="1">
    <source>
        <dbReference type="EMBL" id="JAH63185.1"/>
    </source>
</evidence>
<accession>A0A0E9UD68</accession>